<reference evidence="4 5" key="1">
    <citation type="journal article" date="2014" name="Genome Announc.">
        <title>Draft Genome Sequence of the Antitrypanosomally Active Sponge-Associated Bacterium Actinokineospora sp. Strain EG49.</title>
        <authorList>
            <person name="Harjes J."/>
            <person name="Ryu T."/>
            <person name="Abdelmohsen U.R."/>
            <person name="Moitinho-Silva L."/>
            <person name="Horn H."/>
            <person name="Ravasi T."/>
            <person name="Hentschel U."/>
        </authorList>
    </citation>
    <scope>NUCLEOTIDE SEQUENCE [LARGE SCALE GENOMIC DNA]</scope>
    <source>
        <strain evidence="4 5">EG49</strain>
    </source>
</reference>
<dbReference type="InterPro" id="IPR025736">
    <property type="entry name" value="PucR_C-HTH_dom"/>
</dbReference>
<protein>
    <submittedName>
        <fullName evidence="4">Regulator of polyketide synthase expression</fullName>
    </submittedName>
</protein>
<dbReference type="Proteomes" id="UP000019277">
    <property type="component" value="Unassembled WGS sequence"/>
</dbReference>
<gene>
    <name evidence="4" type="ORF">UO65_5708</name>
</gene>
<feature type="domain" description="CdaR GGDEF-like" evidence="3">
    <location>
        <begin position="45"/>
        <end position="152"/>
    </location>
</feature>
<dbReference type="EMBL" id="AYXG01000222">
    <property type="protein sequence ID" value="EWC59041.1"/>
    <property type="molecule type" value="Genomic_DNA"/>
</dbReference>
<accession>W7IR15</accession>
<feature type="domain" description="PucR C-terminal helix-turn-helix" evidence="2">
    <location>
        <begin position="202"/>
        <end position="260"/>
    </location>
</feature>
<evidence type="ECO:0000259" key="3">
    <source>
        <dbReference type="Pfam" id="PF17853"/>
    </source>
</evidence>
<dbReference type="Gene3D" id="1.10.10.2840">
    <property type="entry name" value="PucR C-terminal helix-turn-helix domain"/>
    <property type="match status" value="1"/>
</dbReference>
<dbReference type="PANTHER" id="PTHR33744">
    <property type="entry name" value="CARBOHYDRATE DIACID REGULATOR"/>
    <property type="match status" value="1"/>
</dbReference>
<dbReference type="Pfam" id="PF13556">
    <property type="entry name" value="HTH_30"/>
    <property type="match status" value="1"/>
</dbReference>
<proteinExistence type="inferred from homology"/>
<evidence type="ECO:0000256" key="1">
    <source>
        <dbReference type="ARBA" id="ARBA00006754"/>
    </source>
</evidence>
<evidence type="ECO:0000313" key="5">
    <source>
        <dbReference type="Proteomes" id="UP000019277"/>
    </source>
</evidence>
<dbReference type="eggNOG" id="COG2508">
    <property type="taxonomic scope" value="Bacteria"/>
</dbReference>
<dbReference type="AlphaFoldDB" id="W7IR15"/>
<comment type="similarity">
    <text evidence="1">Belongs to the CdaR family.</text>
</comment>
<dbReference type="InterPro" id="IPR051448">
    <property type="entry name" value="CdaR-like_regulators"/>
</dbReference>
<dbReference type="InterPro" id="IPR041522">
    <property type="entry name" value="CdaR_GGDEF"/>
</dbReference>
<dbReference type="PANTHER" id="PTHR33744:SF1">
    <property type="entry name" value="DNA-BINDING TRANSCRIPTIONAL ACTIVATOR ADER"/>
    <property type="match status" value="1"/>
</dbReference>
<dbReference type="RefSeq" id="WP_052021892.1">
    <property type="nucleotide sequence ID" value="NZ_AYXG01000222.1"/>
</dbReference>
<dbReference type="InterPro" id="IPR042070">
    <property type="entry name" value="PucR_C-HTH_sf"/>
</dbReference>
<evidence type="ECO:0000313" key="4">
    <source>
        <dbReference type="EMBL" id="EWC59041.1"/>
    </source>
</evidence>
<name>W7IR15_9PSEU</name>
<dbReference type="Pfam" id="PF17853">
    <property type="entry name" value="GGDEF_2"/>
    <property type="match status" value="1"/>
</dbReference>
<sequence>MVDLVSEPGVADVSVYRDTGGTGVPPDEKVRRELIDRLLEGRFTRRSELSDAARVLELPEDGLFVVLYGDGSTDEARPEVSATAVDPSRRRVIVWRSLPDAEIGIVSVERVEDFDGLRAALAASGQVIGVSRPVSGLARVPAALRRARIARRCLPPGETGVAVFGERPVTTLVAGAPNLARELAIEVLAGLDALGAEERAELLTTLRLWFAHGGAVKVVAELMSTHPNTVRYRLRRAAEVTGRDMEDPRDVGELYLAVEATRLTPAEPPAGDPAG</sequence>
<organism evidence="4 5">
    <name type="scientific">Actinokineospora spheciospongiae</name>
    <dbReference type="NCBI Taxonomy" id="909613"/>
    <lineage>
        <taxon>Bacteria</taxon>
        <taxon>Bacillati</taxon>
        <taxon>Actinomycetota</taxon>
        <taxon>Actinomycetes</taxon>
        <taxon>Pseudonocardiales</taxon>
        <taxon>Pseudonocardiaceae</taxon>
        <taxon>Actinokineospora</taxon>
    </lineage>
</organism>
<evidence type="ECO:0000259" key="2">
    <source>
        <dbReference type="Pfam" id="PF13556"/>
    </source>
</evidence>
<keyword evidence="5" id="KW-1185">Reference proteome</keyword>
<comment type="caution">
    <text evidence="4">The sequence shown here is derived from an EMBL/GenBank/DDBJ whole genome shotgun (WGS) entry which is preliminary data.</text>
</comment>
<dbReference type="STRING" id="909613.UO65_5708"/>
<dbReference type="OrthoDB" id="33973at2"/>